<evidence type="ECO:0000313" key="8">
    <source>
        <dbReference type="EMBL" id="GMA97175.1"/>
    </source>
</evidence>
<comment type="caution">
    <text evidence="8">The sequence shown here is derived from an EMBL/GenBank/DDBJ whole genome shotgun (WGS) entry which is preliminary data.</text>
</comment>
<reference evidence="8" key="1">
    <citation type="journal article" date="2014" name="Int. J. Syst. Evol. Microbiol.">
        <title>Complete genome of a new Firmicutes species belonging to the dominant human colonic microbiota ('Ruminococcus bicirculans') reveals two chromosomes and a selective capacity to utilize plant glucans.</title>
        <authorList>
            <consortium name="NISC Comparative Sequencing Program"/>
            <person name="Wegmann U."/>
            <person name="Louis P."/>
            <person name="Goesmann A."/>
            <person name="Henrissat B."/>
            <person name="Duncan S.H."/>
            <person name="Flint H.J."/>
        </authorList>
    </citation>
    <scope>NUCLEOTIDE SEQUENCE</scope>
    <source>
        <strain evidence="8">NBRC 108894</strain>
    </source>
</reference>
<keyword evidence="9" id="KW-1185">Reference proteome</keyword>
<evidence type="ECO:0000256" key="1">
    <source>
        <dbReference type="ARBA" id="ARBA00004141"/>
    </source>
</evidence>
<comment type="subcellular location">
    <subcellularLocation>
        <location evidence="1">Membrane</location>
        <topology evidence="1">Multi-pass membrane protein</topology>
    </subcellularLocation>
</comment>
<feature type="transmembrane region" description="Helical" evidence="5">
    <location>
        <begin position="53"/>
        <end position="71"/>
    </location>
</feature>
<organism evidence="8 9">
    <name type="scientific">Pseudolysinimonas kribbensis</name>
    <dbReference type="NCBI Taxonomy" id="433641"/>
    <lineage>
        <taxon>Bacteria</taxon>
        <taxon>Bacillati</taxon>
        <taxon>Actinomycetota</taxon>
        <taxon>Actinomycetes</taxon>
        <taxon>Micrococcales</taxon>
        <taxon>Microbacteriaceae</taxon>
        <taxon>Pseudolysinimonas</taxon>
    </lineage>
</organism>
<dbReference type="EMBL" id="BSVB01000001">
    <property type="protein sequence ID" value="GMA97175.1"/>
    <property type="molecule type" value="Genomic_DNA"/>
</dbReference>
<dbReference type="PANTHER" id="PTHR33507:SF3">
    <property type="entry name" value="INNER MEMBRANE PROTEIN YBBJ"/>
    <property type="match status" value="1"/>
</dbReference>
<dbReference type="RefSeq" id="WP_284251992.1">
    <property type="nucleotide sequence ID" value="NZ_BAAAQO010000004.1"/>
</dbReference>
<sequence>MPSDVISSWAWVVWLALILIFLIVEVLSLDFTFLMLAIGSAGGLVAGLLGAQWWVDIIVAGVLALLLLLVVRPPLLHRLRRGGDPARTNVEALLGLTGTVVVAFADGRGQVKLANGETWTSRLGNAGPASDRLIEGEQVVVTAIDGATAVVAPAERHRNEPSEGASAS</sequence>
<dbReference type="InterPro" id="IPR052165">
    <property type="entry name" value="Membrane_assoc_protease"/>
</dbReference>
<evidence type="ECO:0000313" key="7">
    <source>
        <dbReference type="EMBL" id="GMA93275.1"/>
    </source>
</evidence>
<dbReference type="InterPro" id="IPR002810">
    <property type="entry name" value="NfeD-like_C"/>
</dbReference>
<feature type="transmembrane region" description="Helical" evidence="5">
    <location>
        <begin position="6"/>
        <end position="24"/>
    </location>
</feature>
<dbReference type="EMBL" id="BSVB01000001">
    <property type="protein sequence ID" value="GMA93275.1"/>
    <property type="molecule type" value="Genomic_DNA"/>
</dbReference>
<evidence type="ECO:0000313" key="9">
    <source>
        <dbReference type="Proteomes" id="UP001157034"/>
    </source>
</evidence>
<feature type="domain" description="NfeD-like C-terminal" evidence="6">
    <location>
        <begin position="90"/>
        <end position="153"/>
    </location>
</feature>
<evidence type="ECO:0000256" key="4">
    <source>
        <dbReference type="ARBA" id="ARBA00023136"/>
    </source>
</evidence>
<keyword evidence="3 5" id="KW-1133">Transmembrane helix</keyword>
<reference evidence="9" key="2">
    <citation type="journal article" date="2019" name="Int. J. Syst. Evol. Microbiol.">
        <title>The Global Catalogue of Microorganisms (GCM) 10K type strain sequencing project: providing services to taxonomists for standard genome sequencing and annotation.</title>
        <authorList>
            <consortium name="The Broad Institute Genomics Platform"/>
            <consortium name="The Broad Institute Genome Sequencing Center for Infectious Disease"/>
            <person name="Wu L."/>
            <person name="Ma J."/>
        </authorList>
    </citation>
    <scope>NUCLEOTIDE SEQUENCE [LARGE SCALE GENOMIC DNA]</scope>
    <source>
        <strain evidence="9">NBRC 108894</strain>
    </source>
</reference>
<dbReference type="PANTHER" id="PTHR33507">
    <property type="entry name" value="INNER MEMBRANE PROTEIN YBBJ"/>
    <property type="match status" value="1"/>
</dbReference>
<keyword evidence="4 5" id="KW-0472">Membrane</keyword>
<keyword evidence="2 5" id="KW-0812">Transmembrane</keyword>
<reference evidence="8" key="3">
    <citation type="submission" date="2023-02" db="EMBL/GenBank/DDBJ databases">
        <authorList>
            <person name="Sun Q."/>
            <person name="Mori K."/>
        </authorList>
    </citation>
    <scope>NUCLEOTIDE SEQUENCE</scope>
    <source>
        <strain evidence="8">NBRC 108894</strain>
    </source>
</reference>
<evidence type="ECO:0000256" key="3">
    <source>
        <dbReference type="ARBA" id="ARBA00022989"/>
    </source>
</evidence>
<dbReference type="Gene3D" id="2.40.50.140">
    <property type="entry name" value="Nucleic acid-binding proteins"/>
    <property type="match status" value="1"/>
</dbReference>
<dbReference type="InterPro" id="IPR012340">
    <property type="entry name" value="NA-bd_OB-fold"/>
</dbReference>
<evidence type="ECO:0000256" key="5">
    <source>
        <dbReference type="SAM" id="Phobius"/>
    </source>
</evidence>
<gene>
    <name evidence="7" type="ORF">GCM10025881_00990</name>
    <name evidence="8" type="ORF">GCM10025881_39990</name>
</gene>
<dbReference type="Pfam" id="PF01957">
    <property type="entry name" value="NfeD"/>
    <property type="match status" value="1"/>
</dbReference>
<dbReference type="Proteomes" id="UP001157034">
    <property type="component" value="Unassembled WGS sequence"/>
</dbReference>
<proteinExistence type="predicted"/>
<name>A0ABQ6KCR7_9MICO</name>
<dbReference type="SUPFAM" id="SSF141322">
    <property type="entry name" value="NfeD domain-like"/>
    <property type="match status" value="1"/>
</dbReference>
<evidence type="ECO:0000259" key="6">
    <source>
        <dbReference type="Pfam" id="PF01957"/>
    </source>
</evidence>
<evidence type="ECO:0000256" key="2">
    <source>
        <dbReference type="ARBA" id="ARBA00022692"/>
    </source>
</evidence>
<accession>A0ABQ6KCR7</accession>
<protein>
    <submittedName>
        <fullName evidence="8">Membrane protein</fullName>
    </submittedName>
</protein>